<protein>
    <submittedName>
        <fullName evidence="8">Zinc finger protein 474</fullName>
    </submittedName>
</protein>
<dbReference type="PANTHER" id="PTHR13555:SF68">
    <property type="entry name" value="ZINC FINGER PROTEIN 474"/>
    <property type="match status" value="1"/>
</dbReference>
<evidence type="ECO:0000256" key="2">
    <source>
        <dbReference type="ARBA" id="ARBA00022737"/>
    </source>
</evidence>
<reference evidence="9" key="1">
    <citation type="submission" date="2017-01" db="EMBL/GenBank/DDBJ databases">
        <title>Comparative genomics of anhydrobiosis in the tardigrade Hypsibius dujardini.</title>
        <authorList>
            <person name="Yoshida Y."/>
            <person name="Koutsovoulos G."/>
            <person name="Laetsch D."/>
            <person name="Stevens L."/>
            <person name="Kumar S."/>
            <person name="Horikawa D."/>
            <person name="Ishino K."/>
            <person name="Komine S."/>
            <person name="Tomita M."/>
            <person name="Blaxter M."/>
            <person name="Arakawa K."/>
        </authorList>
    </citation>
    <scope>NUCLEOTIDE SEQUENCE [LARGE SCALE GENOMIC DNA]</scope>
    <source>
        <strain evidence="9">Z151</strain>
    </source>
</reference>
<proteinExistence type="predicted"/>
<evidence type="ECO:0000256" key="4">
    <source>
        <dbReference type="ARBA" id="ARBA00022833"/>
    </source>
</evidence>
<keyword evidence="3 5" id="KW-0863">Zinc-finger</keyword>
<feature type="domain" description="C2HC/C3H-type" evidence="7">
    <location>
        <begin position="296"/>
        <end position="321"/>
    </location>
</feature>
<evidence type="ECO:0000256" key="3">
    <source>
        <dbReference type="ARBA" id="ARBA00022771"/>
    </source>
</evidence>
<dbReference type="PROSITE" id="PS52027">
    <property type="entry name" value="ZF_C2HC_C3H"/>
    <property type="match status" value="2"/>
</dbReference>
<evidence type="ECO:0000256" key="1">
    <source>
        <dbReference type="ARBA" id="ARBA00022723"/>
    </source>
</evidence>
<keyword evidence="2" id="KW-0677">Repeat</keyword>
<feature type="region of interest" description="Disordered" evidence="6">
    <location>
        <begin position="65"/>
        <end position="102"/>
    </location>
</feature>
<dbReference type="Pfam" id="PF13913">
    <property type="entry name" value="zf-C2HC_2"/>
    <property type="match status" value="3"/>
</dbReference>
<dbReference type="Gene3D" id="3.30.160.60">
    <property type="entry name" value="Classic Zinc Finger"/>
    <property type="match status" value="2"/>
</dbReference>
<evidence type="ECO:0000256" key="5">
    <source>
        <dbReference type="PROSITE-ProRule" id="PRU01371"/>
    </source>
</evidence>
<keyword evidence="1" id="KW-0479">Metal-binding</keyword>
<dbReference type="InterPro" id="IPR026319">
    <property type="entry name" value="ZC2HC1A/B-like"/>
</dbReference>
<accession>A0A9X6NDN3</accession>
<organism evidence="8 9">
    <name type="scientific">Hypsibius exemplaris</name>
    <name type="common">Freshwater tardigrade</name>
    <dbReference type="NCBI Taxonomy" id="2072580"/>
    <lineage>
        <taxon>Eukaryota</taxon>
        <taxon>Metazoa</taxon>
        <taxon>Ecdysozoa</taxon>
        <taxon>Tardigrada</taxon>
        <taxon>Eutardigrada</taxon>
        <taxon>Parachela</taxon>
        <taxon>Hypsibioidea</taxon>
        <taxon>Hypsibiidae</taxon>
        <taxon>Hypsibius</taxon>
    </lineage>
</organism>
<feature type="domain" description="C2HC/C3H-type" evidence="7">
    <location>
        <begin position="224"/>
        <end position="253"/>
    </location>
</feature>
<evidence type="ECO:0000313" key="9">
    <source>
        <dbReference type="Proteomes" id="UP000192578"/>
    </source>
</evidence>
<keyword evidence="9" id="KW-1185">Reference proteome</keyword>
<feature type="region of interest" description="Disordered" evidence="6">
    <location>
        <begin position="143"/>
        <end position="223"/>
    </location>
</feature>
<dbReference type="AlphaFoldDB" id="A0A9X6NDN3"/>
<dbReference type="EMBL" id="MTYJ01000256">
    <property type="protein sequence ID" value="OWA52212.1"/>
    <property type="molecule type" value="Genomic_DNA"/>
</dbReference>
<dbReference type="GO" id="GO:0008270">
    <property type="term" value="F:zinc ion binding"/>
    <property type="evidence" value="ECO:0007669"/>
    <property type="project" value="UniProtKB-KW"/>
</dbReference>
<gene>
    <name evidence="8" type="ORF">BV898_16670</name>
</gene>
<dbReference type="InterPro" id="IPR049899">
    <property type="entry name" value="Znf_C2HC_C3H"/>
</dbReference>
<evidence type="ECO:0000256" key="6">
    <source>
        <dbReference type="SAM" id="MobiDB-lite"/>
    </source>
</evidence>
<evidence type="ECO:0000313" key="8">
    <source>
        <dbReference type="EMBL" id="OWA52212.1"/>
    </source>
</evidence>
<feature type="compositionally biased region" description="Low complexity" evidence="6">
    <location>
        <begin position="84"/>
        <end position="93"/>
    </location>
</feature>
<evidence type="ECO:0000259" key="7">
    <source>
        <dbReference type="PROSITE" id="PS52027"/>
    </source>
</evidence>
<dbReference type="PANTHER" id="PTHR13555">
    <property type="entry name" value="C2H2 ZINC FINGER CGI-62-RELATED"/>
    <property type="match status" value="1"/>
</dbReference>
<keyword evidence="4" id="KW-0862">Zinc</keyword>
<feature type="compositionally biased region" description="Low complexity" evidence="6">
    <location>
        <begin position="180"/>
        <end position="221"/>
    </location>
</feature>
<sequence length="321" mass="34377">MNDAAYAAAKDANLSTCDNCKRRMLPVQLVRHQKACRPGVNTFKRTKSARAHRPKFKRVVIIKKPPSHIPGPLGRAIPIQSTIRPPRGGTRPGNPMGSPVPVPTVSVPTVSVSTFSVPTVSIPTFSVPTVSARNLASTSRSVILAPPTGLRRPAPSRLGPSGPSAKPSTTGRPGPPAPPSVRVQPPSPVTLSPVSSSSSSPSPPSSSSSSAVSTSKTASFSRPPTRVCYVCGREFGSTSIAIHEPQCLEKWRLENARQPAQLRRSQPVKPQTVQGDGIRLTRDQINEVAYETFKSNLSLCARCSRRFLPDRLIVHQRSCKA</sequence>
<dbReference type="Proteomes" id="UP000192578">
    <property type="component" value="Unassembled WGS sequence"/>
</dbReference>
<dbReference type="OrthoDB" id="265955at2759"/>
<comment type="caution">
    <text evidence="8">The sequence shown here is derived from an EMBL/GenBank/DDBJ whole genome shotgun (WGS) entry which is preliminary data.</text>
</comment>
<name>A0A9X6NDN3_HYPEX</name>